<keyword evidence="4" id="KW-0675">Receptor</keyword>
<dbReference type="EMBL" id="LSRX01000081">
    <property type="protein sequence ID" value="OLQ10290.1"/>
    <property type="molecule type" value="Genomic_DNA"/>
</dbReference>
<keyword evidence="5" id="KW-1185">Reference proteome</keyword>
<keyword evidence="4" id="KW-0418">Kinase</keyword>
<feature type="chain" id="PRO_5012232249" evidence="3">
    <location>
        <begin position="23"/>
        <end position="491"/>
    </location>
</feature>
<dbReference type="GO" id="GO:0016301">
    <property type="term" value="F:kinase activity"/>
    <property type="evidence" value="ECO:0007669"/>
    <property type="project" value="UniProtKB-KW"/>
</dbReference>
<dbReference type="SUPFAM" id="SSF52058">
    <property type="entry name" value="L domain-like"/>
    <property type="match status" value="1"/>
</dbReference>
<dbReference type="Proteomes" id="UP000186817">
    <property type="component" value="Unassembled WGS sequence"/>
</dbReference>
<dbReference type="Gene3D" id="3.80.10.10">
    <property type="entry name" value="Ribonuclease Inhibitor"/>
    <property type="match status" value="1"/>
</dbReference>
<dbReference type="PANTHER" id="PTHR48059:SF30">
    <property type="entry name" value="OS06G0587000 PROTEIN"/>
    <property type="match status" value="1"/>
</dbReference>
<feature type="region of interest" description="Disordered" evidence="2">
    <location>
        <begin position="462"/>
        <end position="491"/>
    </location>
</feature>
<feature type="compositionally biased region" description="Polar residues" evidence="2">
    <location>
        <begin position="482"/>
        <end position="491"/>
    </location>
</feature>
<sequence length="491" mass="54092">MVLCRHVLSTVILLRGAKQILAGNCGLTVSGAEAPDAKFEPLRVGDPDAVDLEDLLFSEPSAHDWGNIRRHCTPGDGDSDSCLTFGIDEWKSSSFQVLIHEGVGGRPCEEDYALVAETCGGQVACQNIEGQIRIVGFAGELGGQTDLTKLSGLPYLSAAVLRGPAKSDFEGHSWPLLRFLRLEAPSRDVVQTVAKALQGPPGRQLRSLQIYGRQDVLRWTPVDLAEFCGLDLVHFTAFVIHVAGGALPECWNKMRNLRNFYCSNCMMSHPPTALRGLQSLRSFVAFRQWEMIPCALQRLSRGGCKASWETRHLFKDGGRATSTGRWEDFQEGPSFLCPQHSFGFAFEEFVKLGWSNIEKVWLDGNFLTGKIPEDIALRWPKLKSLDLYDNDLEGPLPESLGTLPFVKLQLHANNFAGTVPHNVWRLTQRPHLLLGLQENINLTGCTSAKTHWERGVPGTAIGTRGIEQEPPAHEQPGEQPTMLGSSMQGTS</sequence>
<dbReference type="InterPro" id="IPR001611">
    <property type="entry name" value="Leu-rich_rpt"/>
</dbReference>
<dbReference type="OrthoDB" id="406235at2759"/>
<name>A0A1Q9ES81_SYMMI</name>
<accession>A0A1Q9ES81</accession>
<protein>
    <submittedName>
        <fullName evidence="4">LRR receptor-like serine/threonine-protein kinase ERL2</fullName>
    </submittedName>
</protein>
<dbReference type="Pfam" id="PF00560">
    <property type="entry name" value="LRR_1"/>
    <property type="match status" value="1"/>
</dbReference>
<feature type="signal peptide" evidence="3">
    <location>
        <begin position="1"/>
        <end position="22"/>
    </location>
</feature>
<feature type="compositionally biased region" description="Basic and acidic residues" evidence="2">
    <location>
        <begin position="466"/>
        <end position="476"/>
    </location>
</feature>
<gene>
    <name evidence="4" type="primary">ERL2</name>
    <name evidence="4" type="ORF">AK812_SmicGene5982</name>
</gene>
<organism evidence="4 5">
    <name type="scientific">Symbiodinium microadriaticum</name>
    <name type="common">Dinoflagellate</name>
    <name type="synonym">Zooxanthella microadriatica</name>
    <dbReference type="NCBI Taxonomy" id="2951"/>
    <lineage>
        <taxon>Eukaryota</taxon>
        <taxon>Sar</taxon>
        <taxon>Alveolata</taxon>
        <taxon>Dinophyceae</taxon>
        <taxon>Suessiales</taxon>
        <taxon>Symbiodiniaceae</taxon>
        <taxon>Symbiodinium</taxon>
    </lineage>
</organism>
<reference evidence="4 5" key="1">
    <citation type="submission" date="2016-02" db="EMBL/GenBank/DDBJ databases">
        <title>Genome analysis of coral dinoflagellate symbionts highlights evolutionary adaptations to a symbiotic lifestyle.</title>
        <authorList>
            <person name="Aranda M."/>
            <person name="Li Y."/>
            <person name="Liew Y.J."/>
            <person name="Baumgarten S."/>
            <person name="Simakov O."/>
            <person name="Wilson M."/>
            <person name="Piel J."/>
            <person name="Ashoor H."/>
            <person name="Bougouffa S."/>
            <person name="Bajic V.B."/>
            <person name="Ryu T."/>
            <person name="Ravasi T."/>
            <person name="Bayer T."/>
            <person name="Micklem G."/>
            <person name="Kim H."/>
            <person name="Bhak J."/>
            <person name="Lajeunesse T.C."/>
            <person name="Voolstra C.R."/>
        </authorList>
    </citation>
    <scope>NUCLEOTIDE SEQUENCE [LARGE SCALE GENOMIC DNA]</scope>
    <source>
        <strain evidence="4 5">CCMP2467</strain>
    </source>
</reference>
<dbReference type="InterPro" id="IPR051848">
    <property type="entry name" value="PGIP"/>
</dbReference>
<keyword evidence="4" id="KW-0808">Transferase</keyword>
<comment type="caution">
    <text evidence="4">The sequence shown here is derived from an EMBL/GenBank/DDBJ whole genome shotgun (WGS) entry which is preliminary data.</text>
</comment>
<proteinExistence type="predicted"/>
<dbReference type="OMA" id="FQEGPSF"/>
<evidence type="ECO:0000256" key="3">
    <source>
        <dbReference type="SAM" id="SignalP"/>
    </source>
</evidence>
<evidence type="ECO:0000313" key="5">
    <source>
        <dbReference type="Proteomes" id="UP000186817"/>
    </source>
</evidence>
<dbReference type="PANTHER" id="PTHR48059">
    <property type="entry name" value="POLYGALACTURONASE INHIBITOR 1"/>
    <property type="match status" value="1"/>
</dbReference>
<evidence type="ECO:0000256" key="1">
    <source>
        <dbReference type="ARBA" id="ARBA00004196"/>
    </source>
</evidence>
<dbReference type="InterPro" id="IPR032675">
    <property type="entry name" value="LRR_dom_sf"/>
</dbReference>
<evidence type="ECO:0000313" key="4">
    <source>
        <dbReference type="EMBL" id="OLQ10290.1"/>
    </source>
</evidence>
<dbReference type="AlphaFoldDB" id="A0A1Q9ES81"/>
<evidence type="ECO:0000256" key="2">
    <source>
        <dbReference type="SAM" id="MobiDB-lite"/>
    </source>
</evidence>
<keyword evidence="3" id="KW-0732">Signal</keyword>
<comment type="subcellular location">
    <subcellularLocation>
        <location evidence="1">Cell envelope</location>
    </subcellularLocation>
</comment>